<evidence type="ECO:0000313" key="3">
    <source>
        <dbReference type="EMBL" id="SDC67534.1"/>
    </source>
</evidence>
<dbReference type="PANTHER" id="PTHR43542">
    <property type="entry name" value="METHYLTRANSFERASE"/>
    <property type="match status" value="1"/>
</dbReference>
<dbReference type="InterPro" id="IPR002052">
    <property type="entry name" value="DNA_methylase_N6_adenine_CS"/>
</dbReference>
<organism evidence="3 4">
    <name type="scientific">Terribacillus halophilus</name>
    <dbReference type="NCBI Taxonomy" id="361279"/>
    <lineage>
        <taxon>Bacteria</taxon>
        <taxon>Bacillati</taxon>
        <taxon>Bacillota</taxon>
        <taxon>Bacilli</taxon>
        <taxon>Bacillales</taxon>
        <taxon>Bacillaceae</taxon>
        <taxon>Terribacillus</taxon>
    </lineage>
</organism>
<keyword evidence="2 3" id="KW-0808">Transferase</keyword>
<dbReference type="GO" id="GO:0008168">
    <property type="term" value="F:methyltransferase activity"/>
    <property type="evidence" value="ECO:0007669"/>
    <property type="project" value="UniProtKB-KW"/>
</dbReference>
<dbReference type="STRING" id="361279.SAMN05421663_103315"/>
<dbReference type="OrthoDB" id="9803017at2"/>
<evidence type="ECO:0000313" key="4">
    <source>
        <dbReference type="Proteomes" id="UP000198666"/>
    </source>
</evidence>
<keyword evidence="1 3" id="KW-0489">Methyltransferase</keyword>
<reference evidence="4" key="1">
    <citation type="submission" date="2016-10" db="EMBL/GenBank/DDBJ databases">
        <authorList>
            <person name="Varghese N."/>
            <person name="Submissions S."/>
        </authorList>
    </citation>
    <scope>NUCLEOTIDE SEQUENCE [LARGE SCALE GENOMIC DNA]</scope>
    <source>
        <strain evidence="4">DSM 21620</strain>
    </source>
</reference>
<sequence length="189" mass="20895">MRVIAGEHKGRALKAVPNQLTRPTTDKIKESLFSVLGPFFDGGECLDLFAGSGGLGIEALSRGMTHCIFVDKQGKAVETIKHNLTTLRLTDDAEVYRNDALRALKAVAKREKQFDLIFLDPPYEKMSYEGLLEQISAADILKAQGRIVCEHDAKKELPEFIAGLKAVKRDVYGNTTAITIYQLVQEDGQ</sequence>
<protein>
    <submittedName>
        <fullName evidence="3">16S rRNA (Guanine(966)-N(2))-methyltransferase RsmD</fullName>
    </submittedName>
</protein>
<dbReference type="SUPFAM" id="SSF53335">
    <property type="entry name" value="S-adenosyl-L-methionine-dependent methyltransferases"/>
    <property type="match status" value="1"/>
</dbReference>
<dbReference type="NCBIfam" id="TIGR00095">
    <property type="entry name" value="16S rRNA (guanine(966)-N(2))-methyltransferase RsmD"/>
    <property type="match status" value="1"/>
</dbReference>
<dbReference type="PROSITE" id="PS00092">
    <property type="entry name" value="N6_MTASE"/>
    <property type="match status" value="1"/>
</dbReference>
<dbReference type="AlphaFoldDB" id="A0A1G6NJJ1"/>
<evidence type="ECO:0000256" key="1">
    <source>
        <dbReference type="ARBA" id="ARBA00022603"/>
    </source>
</evidence>
<dbReference type="Pfam" id="PF03602">
    <property type="entry name" value="Cons_hypoth95"/>
    <property type="match status" value="1"/>
</dbReference>
<gene>
    <name evidence="3" type="ORF">SAMN05421663_103315</name>
</gene>
<dbReference type="CDD" id="cd02440">
    <property type="entry name" value="AdoMet_MTases"/>
    <property type="match status" value="1"/>
</dbReference>
<dbReference type="InterPro" id="IPR029063">
    <property type="entry name" value="SAM-dependent_MTases_sf"/>
</dbReference>
<dbReference type="Proteomes" id="UP000198666">
    <property type="component" value="Unassembled WGS sequence"/>
</dbReference>
<dbReference type="PIRSF" id="PIRSF004553">
    <property type="entry name" value="CHP00095"/>
    <property type="match status" value="1"/>
</dbReference>
<evidence type="ECO:0000256" key="2">
    <source>
        <dbReference type="ARBA" id="ARBA00022679"/>
    </source>
</evidence>
<proteinExistence type="predicted"/>
<dbReference type="Gene3D" id="3.40.50.150">
    <property type="entry name" value="Vaccinia Virus protein VP39"/>
    <property type="match status" value="1"/>
</dbReference>
<accession>A0A1G6NJJ1</accession>
<dbReference type="PANTHER" id="PTHR43542:SF1">
    <property type="entry name" value="METHYLTRANSFERASE"/>
    <property type="match status" value="1"/>
</dbReference>
<dbReference type="EMBL" id="FMZB01000003">
    <property type="protein sequence ID" value="SDC67534.1"/>
    <property type="molecule type" value="Genomic_DNA"/>
</dbReference>
<dbReference type="InterPro" id="IPR004398">
    <property type="entry name" value="RNA_MeTrfase_RsmD"/>
</dbReference>
<dbReference type="GO" id="GO:0003676">
    <property type="term" value="F:nucleic acid binding"/>
    <property type="evidence" value="ECO:0007669"/>
    <property type="project" value="InterPro"/>
</dbReference>
<keyword evidence="4" id="KW-1185">Reference proteome</keyword>
<name>A0A1G6NJJ1_9BACI</name>
<dbReference type="GO" id="GO:0031167">
    <property type="term" value="P:rRNA methylation"/>
    <property type="evidence" value="ECO:0007669"/>
    <property type="project" value="InterPro"/>
</dbReference>